<organism evidence="3 4">
    <name type="scientific">Diaphorina citri</name>
    <name type="common">Asian citrus psyllid</name>
    <dbReference type="NCBI Taxonomy" id="121845"/>
    <lineage>
        <taxon>Eukaryota</taxon>
        <taxon>Metazoa</taxon>
        <taxon>Ecdysozoa</taxon>
        <taxon>Arthropoda</taxon>
        <taxon>Hexapoda</taxon>
        <taxon>Insecta</taxon>
        <taxon>Pterygota</taxon>
        <taxon>Neoptera</taxon>
        <taxon>Paraneoptera</taxon>
        <taxon>Hemiptera</taxon>
        <taxon>Sternorrhyncha</taxon>
        <taxon>Psylloidea</taxon>
        <taxon>Psyllidae</taxon>
        <taxon>Diaphorininae</taxon>
        <taxon>Diaphorina</taxon>
    </lineage>
</organism>
<dbReference type="RefSeq" id="XP_026683429.1">
    <property type="nucleotide sequence ID" value="XM_026827628.1"/>
</dbReference>
<dbReference type="AlphaFoldDB" id="A0A3Q0J4J8"/>
<keyword evidence="1" id="KW-0175">Coiled coil</keyword>
<gene>
    <name evidence="4" type="primary">LOC103514739</name>
</gene>
<evidence type="ECO:0000313" key="3">
    <source>
        <dbReference type="Proteomes" id="UP000079169"/>
    </source>
</evidence>
<feature type="compositionally biased region" description="Basic and acidic residues" evidence="2">
    <location>
        <begin position="396"/>
        <end position="405"/>
    </location>
</feature>
<dbReference type="PaxDb" id="121845-A0A3Q0J4J8"/>
<reference evidence="4" key="1">
    <citation type="submission" date="2025-08" db="UniProtKB">
        <authorList>
            <consortium name="RefSeq"/>
        </authorList>
    </citation>
    <scope>IDENTIFICATION</scope>
</reference>
<sequence>MMDCSGPDNVRFIQRIFDDTVRERNEAYHTNELLTQRHEKLKSQLKMFCEKYKNQNAELLRQKEANTELIRENVELRQAVCDLKAELRQKSQELERRERCEAEYEALKETNECVQKTLDKLRQEHCKLEARLEGSECQKAKIQQQVSAKLNEHMTELNALRDANKRLTDKRDALKEELCKCMQNYKEVKQDFERACDKLTEQERAIEGYKANIAGLKAKLCRSVFQMKQHAQRRDSPLQNKVWDHGDDRPRPAWRRETRQSSSASFPSSRHRSAPPQSRPDTRASPHHGSDQHRSQSDHRPGRAKTVNFPGSELTLAPDPRSSVQRRDSGSVSKHVTGGCDQPGSGCRVSSSASSACGRTVGPQHPSASSGSNVTVGSLQLESRWPDNSAKKLRGKKESRDCIVQ</sequence>
<feature type="coiled-coil region" evidence="1">
    <location>
        <begin position="38"/>
        <end position="124"/>
    </location>
</feature>
<feature type="region of interest" description="Disordered" evidence="2">
    <location>
        <begin position="230"/>
        <end position="405"/>
    </location>
</feature>
<feature type="compositionally biased region" description="Basic and acidic residues" evidence="2">
    <location>
        <begin position="232"/>
        <end position="259"/>
    </location>
</feature>
<dbReference type="GeneID" id="103514739"/>
<dbReference type="Proteomes" id="UP000079169">
    <property type="component" value="Unplaced"/>
</dbReference>
<feature type="coiled-coil region" evidence="1">
    <location>
        <begin position="150"/>
        <end position="219"/>
    </location>
</feature>
<feature type="compositionally biased region" description="Basic and acidic residues" evidence="2">
    <location>
        <begin position="280"/>
        <end position="301"/>
    </location>
</feature>
<protein>
    <submittedName>
        <fullName evidence="4">Uncharacterized protein LOC103514739</fullName>
    </submittedName>
</protein>
<accession>A0A3Q0J4J8</accession>
<evidence type="ECO:0000313" key="4">
    <source>
        <dbReference type="RefSeq" id="XP_026683429.1"/>
    </source>
</evidence>
<dbReference type="Gene3D" id="1.10.287.1490">
    <property type="match status" value="1"/>
</dbReference>
<evidence type="ECO:0000256" key="1">
    <source>
        <dbReference type="SAM" id="Coils"/>
    </source>
</evidence>
<proteinExistence type="predicted"/>
<dbReference type="KEGG" id="dci:103514739"/>
<evidence type="ECO:0000256" key="2">
    <source>
        <dbReference type="SAM" id="MobiDB-lite"/>
    </source>
</evidence>
<feature type="compositionally biased region" description="Polar residues" evidence="2">
    <location>
        <begin position="366"/>
        <end position="381"/>
    </location>
</feature>
<name>A0A3Q0J4J8_DIACI</name>
<feature type="compositionally biased region" description="Low complexity" evidence="2">
    <location>
        <begin position="345"/>
        <end position="361"/>
    </location>
</feature>
<keyword evidence="3" id="KW-1185">Reference proteome</keyword>